<dbReference type="EMBL" id="QGNW01001221">
    <property type="protein sequence ID" value="RVW49635.1"/>
    <property type="molecule type" value="Genomic_DNA"/>
</dbReference>
<dbReference type="Proteomes" id="UP000288805">
    <property type="component" value="Unassembled WGS sequence"/>
</dbReference>
<comment type="caution">
    <text evidence="1">The sequence shown here is derived from an EMBL/GenBank/DDBJ whole genome shotgun (WGS) entry which is preliminary data.</text>
</comment>
<protein>
    <submittedName>
        <fullName evidence="1">Uncharacterized protein</fullName>
    </submittedName>
</protein>
<dbReference type="AlphaFoldDB" id="A0A438EPT5"/>
<dbReference type="Pfam" id="PF04450">
    <property type="entry name" value="BSP"/>
    <property type="match status" value="1"/>
</dbReference>
<organism evidence="1 2">
    <name type="scientific">Vitis vinifera</name>
    <name type="common">Grape</name>
    <dbReference type="NCBI Taxonomy" id="29760"/>
    <lineage>
        <taxon>Eukaryota</taxon>
        <taxon>Viridiplantae</taxon>
        <taxon>Streptophyta</taxon>
        <taxon>Embryophyta</taxon>
        <taxon>Tracheophyta</taxon>
        <taxon>Spermatophyta</taxon>
        <taxon>Magnoliopsida</taxon>
        <taxon>eudicotyledons</taxon>
        <taxon>Gunneridae</taxon>
        <taxon>Pentapetalae</taxon>
        <taxon>rosids</taxon>
        <taxon>Vitales</taxon>
        <taxon>Vitaceae</taxon>
        <taxon>Viteae</taxon>
        <taxon>Vitis</taxon>
    </lineage>
</organism>
<reference evidence="1 2" key="1">
    <citation type="journal article" date="2018" name="PLoS Genet.">
        <title>Population sequencing reveals clonal diversity and ancestral inbreeding in the grapevine cultivar Chardonnay.</title>
        <authorList>
            <person name="Roach M.J."/>
            <person name="Johnson D.L."/>
            <person name="Bohlmann J."/>
            <person name="van Vuuren H.J."/>
            <person name="Jones S.J."/>
            <person name="Pretorius I.S."/>
            <person name="Schmidt S.A."/>
            <person name="Borneman A.R."/>
        </authorList>
    </citation>
    <scope>NUCLEOTIDE SEQUENCE [LARGE SCALE GENOMIC DNA]</scope>
    <source>
        <strain evidence="2">cv. Chardonnay</strain>
        <tissue evidence="1">Leaf</tissue>
    </source>
</reference>
<evidence type="ECO:0000313" key="1">
    <source>
        <dbReference type="EMBL" id="RVW49635.1"/>
    </source>
</evidence>
<sequence>MIGVGFNFQIPGGLIAGIVDFVRLKAGYAPSHWVQPGQEDKRDGGYVAGL</sequence>
<accession>A0A438EPT5</accession>
<proteinExistence type="predicted"/>
<gene>
    <name evidence="1" type="ORF">CK203_076725</name>
</gene>
<evidence type="ECO:0000313" key="2">
    <source>
        <dbReference type="Proteomes" id="UP000288805"/>
    </source>
</evidence>
<name>A0A438EPT5_VITVI</name>
<dbReference type="InterPro" id="IPR007541">
    <property type="entry name" value="Uncharacterised_BSP"/>
</dbReference>